<feature type="domain" description="DUF7088" evidence="3">
    <location>
        <begin position="47"/>
        <end position="157"/>
    </location>
</feature>
<feature type="domain" description="ABC-type uncharacterised transport system" evidence="2">
    <location>
        <begin position="204"/>
        <end position="512"/>
    </location>
</feature>
<dbReference type="RefSeq" id="WP_168035968.1">
    <property type="nucleotide sequence ID" value="NZ_JAATJH010000001.1"/>
</dbReference>
<evidence type="ECO:0000259" key="2">
    <source>
        <dbReference type="Pfam" id="PF09822"/>
    </source>
</evidence>
<keyword evidence="1" id="KW-0812">Transmembrane</keyword>
<keyword evidence="5" id="KW-1185">Reference proteome</keyword>
<keyword evidence="1" id="KW-1133">Transmembrane helix</keyword>
<accession>A0ABX0X828</accession>
<name>A0ABX0X828_9BACT</name>
<reference evidence="4 5" key="1">
    <citation type="submission" date="2020-03" db="EMBL/GenBank/DDBJ databases">
        <title>Genomic Encyclopedia of Type Strains, Phase IV (KMG-IV): sequencing the most valuable type-strain genomes for metagenomic binning, comparative biology and taxonomic classification.</title>
        <authorList>
            <person name="Goeker M."/>
        </authorList>
    </citation>
    <scope>NUCLEOTIDE SEQUENCE [LARGE SCALE GENOMIC DNA]</scope>
    <source>
        <strain evidence="4 5">DSM 105096</strain>
    </source>
</reference>
<organism evidence="4 5">
    <name type="scientific">Neolewinella antarctica</name>
    <dbReference type="NCBI Taxonomy" id="442734"/>
    <lineage>
        <taxon>Bacteria</taxon>
        <taxon>Pseudomonadati</taxon>
        <taxon>Bacteroidota</taxon>
        <taxon>Saprospiria</taxon>
        <taxon>Saprospirales</taxon>
        <taxon>Lewinellaceae</taxon>
        <taxon>Neolewinella</taxon>
    </lineage>
</organism>
<dbReference type="Pfam" id="PF23357">
    <property type="entry name" value="DUF7088"/>
    <property type="match status" value="1"/>
</dbReference>
<evidence type="ECO:0000313" key="4">
    <source>
        <dbReference type="EMBL" id="NJC25205.1"/>
    </source>
</evidence>
<dbReference type="Pfam" id="PF09822">
    <property type="entry name" value="ABC_transp_aux"/>
    <property type="match status" value="1"/>
</dbReference>
<feature type="transmembrane region" description="Helical" evidence="1">
    <location>
        <begin position="12"/>
        <end position="30"/>
    </location>
</feature>
<dbReference type="InterPro" id="IPR019196">
    <property type="entry name" value="ABC_transp_unknown"/>
</dbReference>
<feature type="transmembrane region" description="Helical" evidence="1">
    <location>
        <begin position="546"/>
        <end position="569"/>
    </location>
</feature>
<dbReference type="EMBL" id="JAATJH010000001">
    <property type="protein sequence ID" value="NJC25205.1"/>
    <property type="molecule type" value="Genomic_DNA"/>
</dbReference>
<proteinExistence type="predicted"/>
<evidence type="ECO:0000313" key="5">
    <source>
        <dbReference type="Proteomes" id="UP000770785"/>
    </source>
</evidence>
<dbReference type="InterPro" id="IPR019863">
    <property type="entry name" value="Motility-assoc_ABC-rel_GldG"/>
</dbReference>
<evidence type="ECO:0000256" key="1">
    <source>
        <dbReference type="SAM" id="Phobius"/>
    </source>
</evidence>
<protein>
    <submittedName>
        <fullName evidence="4">Gliding-associated putative ABC transporter substrate-binding component GldG</fullName>
    </submittedName>
</protein>
<gene>
    <name evidence="4" type="ORF">GGR27_000686</name>
</gene>
<comment type="caution">
    <text evidence="4">The sequence shown here is derived from an EMBL/GenBank/DDBJ whole genome shotgun (WGS) entry which is preliminary data.</text>
</comment>
<dbReference type="NCBIfam" id="TIGR03521">
    <property type="entry name" value="GldG"/>
    <property type="match status" value="1"/>
</dbReference>
<dbReference type="InterPro" id="IPR055396">
    <property type="entry name" value="DUF7088"/>
</dbReference>
<evidence type="ECO:0000259" key="3">
    <source>
        <dbReference type="Pfam" id="PF23357"/>
    </source>
</evidence>
<sequence length="576" mass="64865">MPQLEQKYRTQSLIQFVLAVVLLVLINVLANARIGGTALYGALDLTEDQRFTLTDNTVEQLEDLEERLTVRILLTGKLPANYERLKEKVADLLLDFNGYTDKIEWEFSDPLSGDIEVVRERQLQLQEDYGIVPVNVYSSTSAAERSLNAVYPYAVLTYGTRQRIIPFLAPRLPGMGEAQRLNQAESLLEYNFSRAIEGLTNNDKPLVGFTVGHGELPKVRTSSLYSSLQEDYDLGPVNLDSFATISTEIKLLIVAKPTVPFSEFDAFKLDQYVMNGGKVIWAIDAVAMDLDSLQGRNEFYPGSRQTGLEDIFFKYGFRLPPTLALDLSSTRISIVVGQGPGGPNIQPVNFPYNVKAIPQGGHPIIKNLDPIDLKFPTVIESVNDADNKVKKTVLLQTSPRSRRKRLPAPIDLDAQKYDVDLDRFNENALPLAYLLEGTFTSYYANRLKRENEDALREGGIDFKAESVPTRMIIVADGDVMSNELSKDYIYHPLGYNIYDKFQYANKTFLLNAIEYLLDPDGVIGARGKEVRLRLTDKEAAVADATYWRLINVGLPLVLLALFGFVFNYLRKRRYAR</sequence>
<keyword evidence="1" id="KW-0472">Membrane</keyword>
<dbReference type="Proteomes" id="UP000770785">
    <property type="component" value="Unassembled WGS sequence"/>
</dbReference>